<reference evidence="5" key="1">
    <citation type="submission" date="2020-01" db="EMBL/GenBank/DDBJ databases">
        <authorList>
            <person name="Meier V. D."/>
            <person name="Meier V D."/>
        </authorList>
    </citation>
    <scope>NUCLEOTIDE SEQUENCE</scope>
    <source>
        <strain evidence="5">HLG_WM_MAG_06</strain>
    </source>
</reference>
<dbReference type="PANTHER" id="PTHR45641:SF19">
    <property type="entry name" value="NEPHROCYSTIN-3"/>
    <property type="match status" value="1"/>
</dbReference>
<dbReference type="InterPro" id="IPR019734">
    <property type="entry name" value="TPR_rpt"/>
</dbReference>
<gene>
    <name evidence="5" type="ORF">HELGO_WM5596</name>
</gene>
<feature type="transmembrane region" description="Helical" evidence="4">
    <location>
        <begin position="87"/>
        <end position="106"/>
    </location>
</feature>
<keyword evidence="4" id="KW-0812">Transmembrane</keyword>
<evidence type="ECO:0000256" key="4">
    <source>
        <dbReference type="SAM" id="Phobius"/>
    </source>
</evidence>
<keyword evidence="4" id="KW-1133">Transmembrane helix</keyword>
<accession>A0A6S6SVW4</accession>
<keyword evidence="1" id="KW-0677">Repeat</keyword>
<dbReference type="SMART" id="SM00028">
    <property type="entry name" value="TPR"/>
    <property type="match status" value="6"/>
</dbReference>
<dbReference type="PANTHER" id="PTHR45641">
    <property type="entry name" value="TETRATRICOPEPTIDE REPEAT PROTEIN (AFU_ORTHOLOGUE AFUA_6G03870)"/>
    <property type="match status" value="1"/>
</dbReference>
<proteinExistence type="predicted"/>
<dbReference type="PROSITE" id="PS50005">
    <property type="entry name" value="TPR"/>
    <property type="match status" value="1"/>
</dbReference>
<sequence length="576" mass="66370">MSKITTKLDNSMPIFERLAKIKKLFSSSTTFWTVTRIFPVFIISQFIALAWNEKFSENVMGFFKDAPEWSKSFIELCIAYFEKSGDWLYVGISIFIIILLLIGKYFDTKSIPSEELKKISDTQEKILENKNTENYLVKRIEQLEVQLLQSISVQETERLIDEVSSLKLELLALQINDKVINEAQTIIESEAKEGVPKALELIEKNNPNRQIVKLREQMQKQAKISRYKASLYEWINQWEKADTSYQEAIEFAPNNDNYFEYAYFLQVHRADFKKADKFYRMALDKTESLVKKATILNNLANFHAEDSTKRTEALSEYEEALKIYRALVKENPKVYLPDVAMTLNNLANFHSDDSTKRTEALSEYEEALKIRRALAKENPKVYLPDVAMTLNNLGLFHAEDSTKRTEALSEYEEALKIYRALAKENPKVYLPYVAGSLNNLANFYSKDSTKRTEALSEYEEALKIYRALAKENPKVYLPYVAGSLNNLGLFHAEDSTKCTEALSEYEEALKIYRALAKENPKVYGEDCAKTLVMGVYLFGANKMQLDEALELLEPYPDNYGSVGGLRQMILQLKEAR</sequence>
<protein>
    <submittedName>
        <fullName evidence="5">Uncharacterized protein</fullName>
    </submittedName>
</protein>
<dbReference type="SUPFAM" id="SSF48452">
    <property type="entry name" value="TPR-like"/>
    <property type="match status" value="1"/>
</dbReference>
<evidence type="ECO:0000256" key="2">
    <source>
        <dbReference type="ARBA" id="ARBA00022803"/>
    </source>
</evidence>
<keyword evidence="2 3" id="KW-0802">TPR repeat</keyword>
<dbReference type="AlphaFoldDB" id="A0A6S6SVW4"/>
<evidence type="ECO:0000256" key="1">
    <source>
        <dbReference type="ARBA" id="ARBA00022737"/>
    </source>
</evidence>
<feature type="repeat" description="TPR" evidence="3">
    <location>
        <begin position="222"/>
        <end position="255"/>
    </location>
</feature>
<evidence type="ECO:0000256" key="3">
    <source>
        <dbReference type="PROSITE-ProRule" id="PRU00339"/>
    </source>
</evidence>
<dbReference type="Pfam" id="PF13374">
    <property type="entry name" value="TPR_10"/>
    <property type="match status" value="4"/>
</dbReference>
<organism evidence="5">
    <name type="scientific">uncultured Sulfurovum sp</name>
    <dbReference type="NCBI Taxonomy" id="269237"/>
    <lineage>
        <taxon>Bacteria</taxon>
        <taxon>Pseudomonadati</taxon>
        <taxon>Campylobacterota</taxon>
        <taxon>Epsilonproteobacteria</taxon>
        <taxon>Campylobacterales</taxon>
        <taxon>Sulfurovaceae</taxon>
        <taxon>Sulfurovum</taxon>
        <taxon>environmental samples</taxon>
    </lineage>
</organism>
<name>A0A6S6SVW4_9BACT</name>
<evidence type="ECO:0000313" key="5">
    <source>
        <dbReference type="EMBL" id="CAA6812689.1"/>
    </source>
</evidence>
<feature type="transmembrane region" description="Helical" evidence="4">
    <location>
        <begin position="30"/>
        <end position="51"/>
    </location>
</feature>
<dbReference type="InterPro" id="IPR011990">
    <property type="entry name" value="TPR-like_helical_dom_sf"/>
</dbReference>
<dbReference type="Gene3D" id="1.25.40.10">
    <property type="entry name" value="Tetratricopeptide repeat domain"/>
    <property type="match status" value="2"/>
</dbReference>
<dbReference type="EMBL" id="CACVAP010000068">
    <property type="protein sequence ID" value="CAA6812689.1"/>
    <property type="molecule type" value="Genomic_DNA"/>
</dbReference>
<keyword evidence="4" id="KW-0472">Membrane</keyword>